<reference evidence="1" key="1">
    <citation type="submission" date="2020-11" db="EMBL/GenBank/DDBJ databases">
        <title>Nocardia NEAU-351.nov., a novel actinomycete isolated from the cow dung.</title>
        <authorList>
            <person name="Zhang X."/>
        </authorList>
    </citation>
    <scope>NUCLEOTIDE SEQUENCE</scope>
    <source>
        <strain evidence="1">NEAU-351</strain>
    </source>
</reference>
<dbReference type="Pfam" id="PF21813">
    <property type="entry name" value="DUF6882"/>
    <property type="match status" value="1"/>
</dbReference>
<evidence type="ECO:0000313" key="1">
    <source>
        <dbReference type="EMBL" id="MBH0780013.1"/>
    </source>
</evidence>
<organism evidence="1 2">
    <name type="scientific">Nocardia bovistercoris</name>
    <dbReference type="NCBI Taxonomy" id="2785916"/>
    <lineage>
        <taxon>Bacteria</taxon>
        <taxon>Bacillati</taxon>
        <taxon>Actinomycetota</taxon>
        <taxon>Actinomycetes</taxon>
        <taxon>Mycobacteriales</taxon>
        <taxon>Nocardiaceae</taxon>
        <taxon>Nocardia</taxon>
    </lineage>
</organism>
<dbReference type="InterPro" id="IPR049249">
    <property type="entry name" value="DUF6882"/>
</dbReference>
<dbReference type="AlphaFoldDB" id="A0A931IG89"/>
<gene>
    <name evidence="1" type="ORF">IT779_27450</name>
</gene>
<accession>A0A931IG89</accession>
<dbReference type="Proteomes" id="UP000655751">
    <property type="component" value="Unassembled WGS sequence"/>
</dbReference>
<keyword evidence="2" id="KW-1185">Reference proteome</keyword>
<sequence>MSNASTFVQLIDAAALLSYEHQLHLAEVLGADHSFYFELGASRFEFRCAWGTLECTGVHLLGSAAPGPRSWLWSWANPMGFADELTAAARSVRDAGAERGILELSSAEVPFDAIGLDIEPSAMAWAMMEAAKPLAGRWVGYQLAAEGGTFVAFLLEHPSFELAAPTGPRLSRVVTEGIAAVCPPDEYEAVLSYLTLRGLSVTGSEDTLRFEGADMDGVVEFDEYGQLTDIDVTVGGSG</sequence>
<comment type="caution">
    <text evidence="1">The sequence shown here is derived from an EMBL/GenBank/DDBJ whole genome shotgun (WGS) entry which is preliminary data.</text>
</comment>
<dbReference type="RefSeq" id="WP_196152324.1">
    <property type="nucleotide sequence ID" value="NZ_JADMLG010000013.1"/>
</dbReference>
<dbReference type="EMBL" id="JADMLG010000013">
    <property type="protein sequence ID" value="MBH0780013.1"/>
    <property type="molecule type" value="Genomic_DNA"/>
</dbReference>
<evidence type="ECO:0000313" key="2">
    <source>
        <dbReference type="Proteomes" id="UP000655751"/>
    </source>
</evidence>
<name>A0A931IG89_9NOCA</name>
<proteinExistence type="predicted"/>
<protein>
    <submittedName>
        <fullName evidence="1">Uncharacterized protein</fullName>
    </submittedName>
</protein>